<feature type="signal peptide" evidence="1">
    <location>
        <begin position="1"/>
        <end position="24"/>
    </location>
</feature>
<evidence type="ECO:0000256" key="1">
    <source>
        <dbReference type="SAM" id="SignalP"/>
    </source>
</evidence>
<evidence type="ECO:0000313" key="3">
    <source>
        <dbReference type="Proteomes" id="UP000311919"/>
    </source>
</evidence>
<keyword evidence="1" id="KW-0732">Signal</keyword>
<sequence>MLRPVPVLTALWDLLSWSPPSASAVVQFQGVKLDFVKDFFGIMSKCSGLIQLLIMTDSVTKQNGCCQYDEQI</sequence>
<dbReference type="Proteomes" id="UP000311919">
    <property type="component" value="Unassembled WGS sequence"/>
</dbReference>
<feature type="chain" id="PRO_5021487748" description="Secreted protein" evidence="1">
    <location>
        <begin position="25"/>
        <end position="72"/>
    </location>
</feature>
<comment type="caution">
    <text evidence="2">The sequence shown here is derived from an EMBL/GenBank/DDBJ whole genome shotgun (WGS) entry which is preliminary data.</text>
</comment>
<name>A0A4Z2CYS2_SCHJA</name>
<proteinExistence type="predicted"/>
<protein>
    <recommendedName>
        <fullName evidence="4">Secreted protein</fullName>
    </recommendedName>
</protein>
<gene>
    <name evidence="2" type="ORF">EWB00_006458</name>
</gene>
<keyword evidence="3" id="KW-1185">Reference proteome</keyword>
<reference evidence="2 3" key="1">
    <citation type="submission" date="2019-03" db="EMBL/GenBank/DDBJ databases">
        <title>An improved genome assembly of the fluke Schistosoma japonicum.</title>
        <authorList>
            <person name="Hu W."/>
            <person name="Luo F."/>
            <person name="Yin M."/>
            <person name="Mo X."/>
            <person name="Sun C."/>
            <person name="Wu Q."/>
            <person name="Zhu B."/>
            <person name="Xiang M."/>
            <person name="Wang J."/>
            <person name="Wang Y."/>
            <person name="Zhang T."/>
            <person name="Xu B."/>
            <person name="Zheng H."/>
            <person name="Feng Z."/>
        </authorList>
    </citation>
    <scope>NUCLEOTIDE SEQUENCE [LARGE SCALE GENOMIC DNA]</scope>
    <source>
        <strain evidence="2">HuSjv2</strain>
        <tissue evidence="2">Worms</tissue>
    </source>
</reference>
<organism evidence="2 3">
    <name type="scientific">Schistosoma japonicum</name>
    <name type="common">Blood fluke</name>
    <dbReference type="NCBI Taxonomy" id="6182"/>
    <lineage>
        <taxon>Eukaryota</taxon>
        <taxon>Metazoa</taxon>
        <taxon>Spiralia</taxon>
        <taxon>Lophotrochozoa</taxon>
        <taxon>Platyhelminthes</taxon>
        <taxon>Trematoda</taxon>
        <taxon>Digenea</taxon>
        <taxon>Strigeidida</taxon>
        <taxon>Schistosomatoidea</taxon>
        <taxon>Schistosomatidae</taxon>
        <taxon>Schistosoma</taxon>
    </lineage>
</organism>
<dbReference type="EMBL" id="SKCS01000397">
    <property type="protein sequence ID" value="TNN09268.1"/>
    <property type="molecule type" value="Genomic_DNA"/>
</dbReference>
<dbReference type="AlphaFoldDB" id="A0A4Z2CYS2"/>
<evidence type="ECO:0008006" key="4">
    <source>
        <dbReference type="Google" id="ProtNLM"/>
    </source>
</evidence>
<evidence type="ECO:0000313" key="2">
    <source>
        <dbReference type="EMBL" id="TNN09268.1"/>
    </source>
</evidence>
<accession>A0A4Z2CYS2</accession>